<gene>
    <name evidence="8" type="ORF">ASPSYDRAFT_34083</name>
</gene>
<feature type="compositionally biased region" description="Low complexity" evidence="5">
    <location>
        <begin position="108"/>
        <end position="147"/>
    </location>
</feature>
<dbReference type="Proteomes" id="UP000184356">
    <property type="component" value="Unassembled WGS sequence"/>
</dbReference>
<feature type="chain" id="PRO_5012295888" evidence="7">
    <location>
        <begin position="21"/>
        <end position="307"/>
    </location>
</feature>
<keyword evidence="2 6" id="KW-0812">Transmembrane</keyword>
<evidence type="ECO:0000256" key="4">
    <source>
        <dbReference type="ARBA" id="ARBA00023136"/>
    </source>
</evidence>
<sequence>MKALLSLIFLLLSVTTSVSAWTLTWTNSKGKSYVAQGHSSVDCKKIEQAKNEKYRWSPEEDGLSIWLFENDKCEGFRAGYSPPSVWEHISSRELLSFRVALADTNENPTSTSTPTPTPTSTSTQTESTTTTPSATPTGESSGGSSVNSSAVAGGVVGGVAGAAAIGGLFFYLGRRKRSPKADPEPRESGPDTGNSTSRPHPRSPSAPPSAPPPAPSVPPSAVAGYPHYDSSSYEKKLELDSAPVYQSVGGAHHDEIAKHSYSPLETSTPAHYPPARFISELPGDAGMVEMSDSHRLQELEGNGTKMR</sequence>
<evidence type="ECO:0000256" key="6">
    <source>
        <dbReference type="SAM" id="Phobius"/>
    </source>
</evidence>
<dbReference type="EMBL" id="KV878591">
    <property type="protein sequence ID" value="OJJ56080.1"/>
    <property type="molecule type" value="Genomic_DNA"/>
</dbReference>
<accession>A0A1L9T9G5</accession>
<dbReference type="PANTHER" id="PTHR15549">
    <property type="entry name" value="PAIRED IMMUNOGLOBULIN-LIKE TYPE 2 RECEPTOR"/>
    <property type="match status" value="1"/>
</dbReference>
<dbReference type="InterPro" id="IPR051694">
    <property type="entry name" value="Immunoregulatory_rcpt-like"/>
</dbReference>
<keyword evidence="7" id="KW-0732">Signal</keyword>
<dbReference type="GO" id="GO:0071944">
    <property type="term" value="C:cell periphery"/>
    <property type="evidence" value="ECO:0007669"/>
    <property type="project" value="UniProtKB-ARBA"/>
</dbReference>
<feature type="region of interest" description="Disordered" evidence="5">
    <location>
        <begin position="104"/>
        <end position="147"/>
    </location>
</feature>
<dbReference type="STRING" id="1036612.A0A1L9T9G5"/>
<evidence type="ECO:0000256" key="3">
    <source>
        <dbReference type="ARBA" id="ARBA00022989"/>
    </source>
</evidence>
<keyword evidence="9" id="KW-1185">Reference proteome</keyword>
<dbReference type="AlphaFoldDB" id="A0A1L9T9G5"/>
<dbReference type="RefSeq" id="XP_040699886.1">
    <property type="nucleotide sequence ID" value="XM_040845183.1"/>
</dbReference>
<feature type="region of interest" description="Disordered" evidence="5">
    <location>
        <begin position="177"/>
        <end position="229"/>
    </location>
</feature>
<dbReference type="VEuPathDB" id="FungiDB:ASPSYDRAFT_34083"/>
<keyword evidence="3 6" id="KW-1133">Transmembrane helix</keyword>
<evidence type="ECO:0000313" key="9">
    <source>
        <dbReference type="Proteomes" id="UP000184356"/>
    </source>
</evidence>
<proteinExistence type="predicted"/>
<evidence type="ECO:0000256" key="7">
    <source>
        <dbReference type="SAM" id="SignalP"/>
    </source>
</evidence>
<comment type="subcellular location">
    <subcellularLocation>
        <location evidence="1">Membrane</location>
        <topology evidence="1">Single-pass membrane protein</topology>
    </subcellularLocation>
</comment>
<dbReference type="OrthoDB" id="4505626at2759"/>
<evidence type="ECO:0000256" key="5">
    <source>
        <dbReference type="SAM" id="MobiDB-lite"/>
    </source>
</evidence>
<feature type="signal peptide" evidence="7">
    <location>
        <begin position="1"/>
        <end position="20"/>
    </location>
</feature>
<feature type="compositionally biased region" description="Basic and acidic residues" evidence="5">
    <location>
        <begin position="179"/>
        <end position="189"/>
    </location>
</feature>
<dbReference type="GeneID" id="63761256"/>
<evidence type="ECO:0000256" key="1">
    <source>
        <dbReference type="ARBA" id="ARBA00004167"/>
    </source>
</evidence>
<dbReference type="PANTHER" id="PTHR15549:SF26">
    <property type="entry name" value="AXIAL BUDDING PATTERN PROTEIN 2-RELATED"/>
    <property type="match status" value="1"/>
</dbReference>
<organism evidence="8 9">
    <name type="scientific">Aspergillus sydowii CBS 593.65</name>
    <dbReference type="NCBI Taxonomy" id="1036612"/>
    <lineage>
        <taxon>Eukaryota</taxon>
        <taxon>Fungi</taxon>
        <taxon>Dikarya</taxon>
        <taxon>Ascomycota</taxon>
        <taxon>Pezizomycotina</taxon>
        <taxon>Eurotiomycetes</taxon>
        <taxon>Eurotiomycetidae</taxon>
        <taxon>Eurotiales</taxon>
        <taxon>Aspergillaceae</taxon>
        <taxon>Aspergillus</taxon>
        <taxon>Aspergillus subgen. Nidulantes</taxon>
    </lineage>
</organism>
<evidence type="ECO:0000256" key="2">
    <source>
        <dbReference type="ARBA" id="ARBA00022692"/>
    </source>
</evidence>
<name>A0A1L9T9G5_9EURO</name>
<feature type="compositionally biased region" description="Pro residues" evidence="5">
    <location>
        <begin position="202"/>
        <end position="218"/>
    </location>
</feature>
<reference evidence="9" key="1">
    <citation type="journal article" date="2017" name="Genome Biol.">
        <title>Comparative genomics reveals high biological diversity and specific adaptations in the industrially and medically important fungal genus Aspergillus.</title>
        <authorList>
            <person name="de Vries R.P."/>
            <person name="Riley R."/>
            <person name="Wiebenga A."/>
            <person name="Aguilar-Osorio G."/>
            <person name="Amillis S."/>
            <person name="Uchima C.A."/>
            <person name="Anderluh G."/>
            <person name="Asadollahi M."/>
            <person name="Askin M."/>
            <person name="Barry K."/>
            <person name="Battaglia E."/>
            <person name="Bayram O."/>
            <person name="Benocci T."/>
            <person name="Braus-Stromeyer S.A."/>
            <person name="Caldana C."/>
            <person name="Canovas D."/>
            <person name="Cerqueira G.C."/>
            <person name="Chen F."/>
            <person name="Chen W."/>
            <person name="Choi C."/>
            <person name="Clum A."/>
            <person name="Dos Santos R.A."/>
            <person name="Damasio A.R."/>
            <person name="Diallinas G."/>
            <person name="Emri T."/>
            <person name="Fekete E."/>
            <person name="Flipphi M."/>
            <person name="Freyberg S."/>
            <person name="Gallo A."/>
            <person name="Gournas C."/>
            <person name="Habgood R."/>
            <person name="Hainaut M."/>
            <person name="Harispe M.L."/>
            <person name="Henrissat B."/>
            <person name="Hilden K.S."/>
            <person name="Hope R."/>
            <person name="Hossain A."/>
            <person name="Karabika E."/>
            <person name="Karaffa L."/>
            <person name="Karanyi Z."/>
            <person name="Krasevec N."/>
            <person name="Kuo A."/>
            <person name="Kusch H."/>
            <person name="LaButti K."/>
            <person name="Lagendijk E.L."/>
            <person name="Lapidus A."/>
            <person name="Levasseur A."/>
            <person name="Lindquist E."/>
            <person name="Lipzen A."/>
            <person name="Logrieco A.F."/>
            <person name="MacCabe A."/>
            <person name="Maekelae M.R."/>
            <person name="Malavazi I."/>
            <person name="Melin P."/>
            <person name="Meyer V."/>
            <person name="Mielnichuk N."/>
            <person name="Miskei M."/>
            <person name="Molnar A.P."/>
            <person name="Mule G."/>
            <person name="Ngan C.Y."/>
            <person name="Orejas M."/>
            <person name="Orosz E."/>
            <person name="Ouedraogo J.P."/>
            <person name="Overkamp K.M."/>
            <person name="Park H.-S."/>
            <person name="Perrone G."/>
            <person name="Piumi F."/>
            <person name="Punt P.J."/>
            <person name="Ram A.F."/>
            <person name="Ramon A."/>
            <person name="Rauscher S."/>
            <person name="Record E."/>
            <person name="Riano-Pachon D.M."/>
            <person name="Robert V."/>
            <person name="Roehrig J."/>
            <person name="Ruller R."/>
            <person name="Salamov A."/>
            <person name="Salih N.S."/>
            <person name="Samson R.A."/>
            <person name="Sandor E."/>
            <person name="Sanguinetti M."/>
            <person name="Schuetze T."/>
            <person name="Sepcic K."/>
            <person name="Shelest E."/>
            <person name="Sherlock G."/>
            <person name="Sophianopoulou V."/>
            <person name="Squina F.M."/>
            <person name="Sun H."/>
            <person name="Susca A."/>
            <person name="Todd R.B."/>
            <person name="Tsang A."/>
            <person name="Unkles S.E."/>
            <person name="van de Wiele N."/>
            <person name="van Rossen-Uffink D."/>
            <person name="Oliveira J.V."/>
            <person name="Vesth T.C."/>
            <person name="Visser J."/>
            <person name="Yu J.-H."/>
            <person name="Zhou M."/>
            <person name="Andersen M.R."/>
            <person name="Archer D.B."/>
            <person name="Baker S.E."/>
            <person name="Benoit I."/>
            <person name="Brakhage A.A."/>
            <person name="Braus G.H."/>
            <person name="Fischer R."/>
            <person name="Frisvad J.C."/>
            <person name="Goldman G.H."/>
            <person name="Houbraken J."/>
            <person name="Oakley B."/>
            <person name="Pocsi I."/>
            <person name="Scazzocchio C."/>
            <person name="Seiboth B."/>
            <person name="vanKuyk P.A."/>
            <person name="Wortman J."/>
            <person name="Dyer P.S."/>
            <person name="Grigoriev I.V."/>
        </authorList>
    </citation>
    <scope>NUCLEOTIDE SEQUENCE [LARGE SCALE GENOMIC DNA]</scope>
    <source>
        <strain evidence="9">CBS 593.65</strain>
    </source>
</reference>
<feature type="transmembrane region" description="Helical" evidence="6">
    <location>
        <begin position="150"/>
        <end position="172"/>
    </location>
</feature>
<evidence type="ECO:0000313" key="8">
    <source>
        <dbReference type="EMBL" id="OJJ56080.1"/>
    </source>
</evidence>
<protein>
    <submittedName>
        <fullName evidence="8">Uncharacterized protein</fullName>
    </submittedName>
</protein>
<keyword evidence="4 6" id="KW-0472">Membrane</keyword>
<dbReference type="GO" id="GO:0016020">
    <property type="term" value="C:membrane"/>
    <property type="evidence" value="ECO:0007669"/>
    <property type="project" value="UniProtKB-SubCell"/>
</dbReference>